<feature type="transmembrane region" description="Helical" evidence="2">
    <location>
        <begin position="100"/>
        <end position="122"/>
    </location>
</feature>
<dbReference type="HOGENOM" id="CLU_037457_1_0_1"/>
<evidence type="ECO:0000256" key="2">
    <source>
        <dbReference type="SAM" id="Phobius"/>
    </source>
</evidence>
<keyword evidence="2" id="KW-0812">Transmembrane</keyword>
<dbReference type="Proteomes" id="UP000030671">
    <property type="component" value="Unassembled WGS sequence"/>
</dbReference>
<keyword evidence="2" id="KW-0472">Membrane</keyword>
<dbReference type="GeneID" id="20671430"/>
<sequence>MTHDTQHSTPATSSTEQRPSPHRAKSSQMSVQTDYMNMLLALDAVPRLDNLLASFFTWILLAGFVLFPGTFTSLQSFNIDNGNGGLQQVEGRVLDVVQNVSLFVIAWICCGVGAVGMIWLWWKWNANYIWLLDSIFLPGCLNGLAGVITTIANVFGAQGGRFTVNSEATLAVTGACTVICGALTVFYSAWLLRRVKLRHEMEVGRERAGKHGEGLLEEVKRHAQEPEPQARIF</sequence>
<evidence type="ECO:0000313" key="3">
    <source>
        <dbReference type="EMBL" id="ETW76872.1"/>
    </source>
</evidence>
<keyword evidence="4" id="KW-1185">Reference proteome</keyword>
<dbReference type="InParanoid" id="W4JTJ1"/>
<feature type="transmembrane region" description="Helical" evidence="2">
    <location>
        <begin position="134"/>
        <end position="156"/>
    </location>
</feature>
<dbReference type="OrthoDB" id="3254104at2759"/>
<dbReference type="EMBL" id="KI925464">
    <property type="protein sequence ID" value="ETW76872.1"/>
    <property type="molecule type" value="Genomic_DNA"/>
</dbReference>
<accession>W4JTJ1</accession>
<protein>
    <submittedName>
        <fullName evidence="3">Uncharacterized protein</fullName>
    </submittedName>
</protein>
<feature type="transmembrane region" description="Helical" evidence="2">
    <location>
        <begin position="168"/>
        <end position="192"/>
    </location>
</feature>
<feature type="region of interest" description="Disordered" evidence="1">
    <location>
        <begin position="1"/>
        <end position="29"/>
    </location>
</feature>
<dbReference type="AlphaFoldDB" id="W4JTJ1"/>
<reference evidence="3 4" key="1">
    <citation type="journal article" date="2012" name="New Phytol.">
        <title>Insight into trade-off between wood decay and parasitism from the genome of a fungal forest pathogen.</title>
        <authorList>
            <person name="Olson A."/>
            <person name="Aerts A."/>
            <person name="Asiegbu F."/>
            <person name="Belbahri L."/>
            <person name="Bouzid O."/>
            <person name="Broberg A."/>
            <person name="Canback B."/>
            <person name="Coutinho P.M."/>
            <person name="Cullen D."/>
            <person name="Dalman K."/>
            <person name="Deflorio G."/>
            <person name="van Diepen L.T."/>
            <person name="Dunand C."/>
            <person name="Duplessis S."/>
            <person name="Durling M."/>
            <person name="Gonthier P."/>
            <person name="Grimwood J."/>
            <person name="Fossdal C.G."/>
            <person name="Hansson D."/>
            <person name="Henrissat B."/>
            <person name="Hietala A."/>
            <person name="Himmelstrand K."/>
            <person name="Hoffmeister D."/>
            <person name="Hogberg N."/>
            <person name="James T.Y."/>
            <person name="Karlsson M."/>
            <person name="Kohler A."/>
            <person name="Kues U."/>
            <person name="Lee Y.H."/>
            <person name="Lin Y.C."/>
            <person name="Lind M."/>
            <person name="Lindquist E."/>
            <person name="Lombard V."/>
            <person name="Lucas S."/>
            <person name="Lunden K."/>
            <person name="Morin E."/>
            <person name="Murat C."/>
            <person name="Park J."/>
            <person name="Raffaello T."/>
            <person name="Rouze P."/>
            <person name="Salamov A."/>
            <person name="Schmutz J."/>
            <person name="Solheim H."/>
            <person name="Stahlberg J."/>
            <person name="Velez H."/>
            <person name="de Vries R.P."/>
            <person name="Wiebenga A."/>
            <person name="Woodward S."/>
            <person name="Yakovlev I."/>
            <person name="Garbelotto M."/>
            <person name="Martin F."/>
            <person name="Grigoriev I.V."/>
            <person name="Stenlid J."/>
        </authorList>
    </citation>
    <scope>NUCLEOTIDE SEQUENCE [LARGE SCALE GENOMIC DNA]</scope>
    <source>
        <strain evidence="3 4">TC 32-1</strain>
    </source>
</reference>
<dbReference type="RefSeq" id="XP_009551737.1">
    <property type="nucleotide sequence ID" value="XM_009553442.1"/>
</dbReference>
<evidence type="ECO:0000256" key="1">
    <source>
        <dbReference type="SAM" id="MobiDB-lite"/>
    </source>
</evidence>
<proteinExistence type="predicted"/>
<dbReference type="eggNOG" id="ENOG502S05V">
    <property type="taxonomic scope" value="Eukaryota"/>
</dbReference>
<evidence type="ECO:0000313" key="4">
    <source>
        <dbReference type="Proteomes" id="UP000030671"/>
    </source>
</evidence>
<keyword evidence="2" id="KW-1133">Transmembrane helix</keyword>
<name>W4JTJ1_HETIT</name>
<feature type="compositionally biased region" description="Polar residues" evidence="1">
    <location>
        <begin position="7"/>
        <end position="18"/>
    </location>
</feature>
<organism evidence="3 4">
    <name type="scientific">Heterobasidion irregulare (strain TC 32-1)</name>
    <dbReference type="NCBI Taxonomy" id="747525"/>
    <lineage>
        <taxon>Eukaryota</taxon>
        <taxon>Fungi</taxon>
        <taxon>Dikarya</taxon>
        <taxon>Basidiomycota</taxon>
        <taxon>Agaricomycotina</taxon>
        <taxon>Agaricomycetes</taxon>
        <taxon>Russulales</taxon>
        <taxon>Bondarzewiaceae</taxon>
        <taxon>Heterobasidion</taxon>
        <taxon>Heterobasidion annosum species complex</taxon>
    </lineage>
</organism>
<dbReference type="KEGG" id="hir:HETIRDRAFT_328652"/>
<gene>
    <name evidence="3" type="ORF">HETIRDRAFT_328652</name>
</gene>
<feature type="transmembrane region" description="Helical" evidence="2">
    <location>
        <begin position="51"/>
        <end position="71"/>
    </location>
</feature>